<evidence type="ECO:0000256" key="1">
    <source>
        <dbReference type="SAM" id="MobiDB-lite"/>
    </source>
</evidence>
<accession>A0ABR1QVN1</accession>
<dbReference type="Proteomes" id="UP001391051">
    <property type="component" value="Unassembled WGS sequence"/>
</dbReference>
<keyword evidence="3" id="KW-1185">Reference proteome</keyword>
<organism evidence="2 3">
    <name type="scientific">Apiospora aurea</name>
    <dbReference type="NCBI Taxonomy" id="335848"/>
    <lineage>
        <taxon>Eukaryota</taxon>
        <taxon>Fungi</taxon>
        <taxon>Dikarya</taxon>
        <taxon>Ascomycota</taxon>
        <taxon>Pezizomycotina</taxon>
        <taxon>Sordariomycetes</taxon>
        <taxon>Xylariomycetidae</taxon>
        <taxon>Amphisphaeriales</taxon>
        <taxon>Apiosporaceae</taxon>
        <taxon>Apiospora</taxon>
    </lineage>
</organism>
<comment type="caution">
    <text evidence="2">The sequence shown here is derived from an EMBL/GenBank/DDBJ whole genome shotgun (WGS) entry which is preliminary data.</text>
</comment>
<gene>
    <name evidence="2" type="ORF">PG986_000775</name>
</gene>
<evidence type="ECO:0000313" key="3">
    <source>
        <dbReference type="Proteomes" id="UP001391051"/>
    </source>
</evidence>
<evidence type="ECO:0000313" key="2">
    <source>
        <dbReference type="EMBL" id="KAK7966498.1"/>
    </source>
</evidence>
<feature type="region of interest" description="Disordered" evidence="1">
    <location>
        <begin position="150"/>
        <end position="178"/>
    </location>
</feature>
<sequence length="190" mass="20982">MEEPFSPEHLPPGASAISMMMVVEFNFSEAITTFKNTLPGDYTRNKWHLLAALHTSEILVRPVSRRVSAPNSGWETMLAKLPMHWNGHDDRVVDRSYLESASKMTHEDLLQLIGNSGVGYPVPKLSITATLPVTARAADTSPIINRAEVANDDDTLPVGETGSSTGRRKKRKVSTPEAMDTFFMTTNKRA</sequence>
<proteinExistence type="predicted"/>
<reference evidence="2 3" key="1">
    <citation type="submission" date="2023-01" db="EMBL/GenBank/DDBJ databases">
        <title>Analysis of 21 Apiospora genomes using comparative genomics revels a genus with tremendous synthesis potential of carbohydrate active enzymes and secondary metabolites.</title>
        <authorList>
            <person name="Sorensen T."/>
        </authorList>
    </citation>
    <scope>NUCLEOTIDE SEQUENCE [LARGE SCALE GENOMIC DNA]</scope>
    <source>
        <strain evidence="2 3">CBS 24483</strain>
    </source>
</reference>
<dbReference type="EMBL" id="JAQQWE010000001">
    <property type="protein sequence ID" value="KAK7966498.1"/>
    <property type="molecule type" value="Genomic_DNA"/>
</dbReference>
<dbReference type="RefSeq" id="XP_066705890.1">
    <property type="nucleotide sequence ID" value="XM_066836997.1"/>
</dbReference>
<dbReference type="GeneID" id="92070059"/>
<protein>
    <submittedName>
        <fullName evidence="2">Uncharacterized protein</fullName>
    </submittedName>
</protein>
<name>A0ABR1QVN1_9PEZI</name>